<proteinExistence type="predicted"/>
<protein>
    <submittedName>
        <fullName evidence="1">Uncharacterized protein</fullName>
    </submittedName>
</protein>
<comment type="caution">
    <text evidence="1">The sequence shown here is derived from an EMBL/GenBank/DDBJ whole genome shotgun (WGS) entry which is preliminary data.</text>
</comment>
<gene>
    <name evidence="1" type="ORF">LCGC14_2970070</name>
</gene>
<sequence length="43" mass="4629">GEPMPPIMMTDPEPWRQAVVAWYAGGSSPVGFDVFPALAALRL</sequence>
<name>A0A0F8ZHC4_9ZZZZ</name>
<accession>A0A0F8ZHC4</accession>
<dbReference type="EMBL" id="LAZR01060360">
    <property type="protein sequence ID" value="KKK65839.1"/>
    <property type="molecule type" value="Genomic_DNA"/>
</dbReference>
<organism evidence="1">
    <name type="scientific">marine sediment metagenome</name>
    <dbReference type="NCBI Taxonomy" id="412755"/>
    <lineage>
        <taxon>unclassified sequences</taxon>
        <taxon>metagenomes</taxon>
        <taxon>ecological metagenomes</taxon>
    </lineage>
</organism>
<feature type="non-terminal residue" evidence="1">
    <location>
        <position position="1"/>
    </location>
</feature>
<dbReference type="AlphaFoldDB" id="A0A0F8ZHC4"/>
<evidence type="ECO:0000313" key="1">
    <source>
        <dbReference type="EMBL" id="KKK65839.1"/>
    </source>
</evidence>
<reference evidence="1" key="1">
    <citation type="journal article" date="2015" name="Nature">
        <title>Complex archaea that bridge the gap between prokaryotes and eukaryotes.</title>
        <authorList>
            <person name="Spang A."/>
            <person name="Saw J.H."/>
            <person name="Jorgensen S.L."/>
            <person name="Zaremba-Niedzwiedzka K."/>
            <person name="Martijn J."/>
            <person name="Lind A.E."/>
            <person name="van Eijk R."/>
            <person name="Schleper C."/>
            <person name="Guy L."/>
            <person name="Ettema T.J."/>
        </authorList>
    </citation>
    <scope>NUCLEOTIDE SEQUENCE</scope>
</reference>